<organism evidence="11 12">
    <name type="scientific">Nadsonia fulvescens var. elongata DSM 6958</name>
    <dbReference type="NCBI Taxonomy" id="857566"/>
    <lineage>
        <taxon>Eukaryota</taxon>
        <taxon>Fungi</taxon>
        <taxon>Dikarya</taxon>
        <taxon>Ascomycota</taxon>
        <taxon>Saccharomycotina</taxon>
        <taxon>Dipodascomycetes</taxon>
        <taxon>Dipodascales</taxon>
        <taxon>Dipodascales incertae sedis</taxon>
        <taxon>Nadsonia</taxon>
    </lineage>
</organism>
<dbReference type="GO" id="GO:0005829">
    <property type="term" value="C:cytosol"/>
    <property type="evidence" value="ECO:0007669"/>
    <property type="project" value="GOC"/>
</dbReference>
<dbReference type="Gene3D" id="2.10.70.80">
    <property type="match status" value="2"/>
</dbReference>
<feature type="compositionally biased region" description="Basic and acidic residues" evidence="7">
    <location>
        <begin position="1503"/>
        <end position="1513"/>
    </location>
</feature>
<reference evidence="11 12" key="1">
    <citation type="journal article" date="2016" name="Proc. Natl. Acad. Sci. U.S.A.">
        <title>Comparative genomics of biotechnologically important yeasts.</title>
        <authorList>
            <person name="Riley R."/>
            <person name="Haridas S."/>
            <person name="Wolfe K.H."/>
            <person name="Lopes M.R."/>
            <person name="Hittinger C.T."/>
            <person name="Goeker M."/>
            <person name="Salamov A.A."/>
            <person name="Wisecaver J.H."/>
            <person name="Long T.M."/>
            <person name="Calvey C.H."/>
            <person name="Aerts A.L."/>
            <person name="Barry K.W."/>
            <person name="Choi C."/>
            <person name="Clum A."/>
            <person name="Coughlan A.Y."/>
            <person name="Deshpande S."/>
            <person name="Douglass A.P."/>
            <person name="Hanson S.J."/>
            <person name="Klenk H.-P."/>
            <person name="LaButti K.M."/>
            <person name="Lapidus A."/>
            <person name="Lindquist E.A."/>
            <person name="Lipzen A.M."/>
            <person name="Meier-Kolthoff J.P."/>
            <person name="Ohm R.A."/>
            <person name="Otillar R.P."/>
            <person name="Pangilinan J.L."/>
            <person name="Peng Y."/>
            <person name="Rokas A."/>
            <person name="Rosa C.A."/>
            <person name="Scheuner C."/>
            <person name="Sibirny A.A."/>
            <person name="Slot J.C."/>
            <person name="Stielow J.B."/>
            <person name="Sun H."/>
            <person name="Kurtzman C.P."/>
            <person name="Blackwell M."/>
            <person name="Grigoriev I.V."/>
            <person name="Jeffries T.W."/>
        </authorList>
    </citation>
    <scope>NUCLEOTIDE SEQUENCE [LARGE SCALE GENOMIC DNA]</scope>
    <source>
        <strain evidence="11 12">DSM 6958</strain>
    </source>
</reference>
<evidence type="ECO:0000259" key="10">
    <source>
        <dbReference type="SMART" id="SM00602"/>
    </source>
</evidence>
<keyword evidence="3" id="KW-0677">Repeat</keyword>
<dbReference type="CDD" id="cd15482">
    <property type="entry name" value="Sialidase_non-viral"/>
    <property type="match status" value="1"/>
</dbReference>
<feature type="signal peptide" evidence="9">
    <location>
        <begin position="1"/>
        <end position="25"/>
    </location>
</feature>
<dbReference type="OrthoDB" id="443634at2759"/>
<dbReference type="Pfam" id="PF15902">
    <property type="entry name" value="Sortilin-Vps10"/>
    <property type="match status" value="2"/>
</dbReference>
<evidence type="ECO:0000256" key="1">
    <source>
        <dbReference type="ARBA" id="ARBA00004370"/>
    </source>
</evidence>
<dbReference type="GO" id="GO:0006896">
    <property type="term" value="P:Golgi to vacuole transport"/>
    <property type="evidence" value="ECO:0007669"/>
    <property type="project" value="TreeGrafter"/>
</dbReference>
<dbReference type="PANTHER" id="PTHR12106:SF27">
    <property type="entry name" value="SORTILIN-RELATED RECEPTOR"/>
    <property type="match status" value="1"/>
</dbReference>
<protein>
    <submittedName>
        <fullName evidence="11">Vacuolar protein sorting/targeting protein 10</fullName>
    </submittedName>
</protein>
<dbReference type="InterPro" id="IPR050310">
    <property type="entry name" value="VPS10-sortilin"/>
</dbReference>
<comment type="subcellular location">
    <subcellularLocation>
        <location evidence="1">Membrane</location>
    </subcellularLocation>
</comment>
<evidence type="ECO:0000256" key="3">
    <source>
        <dbReference type="ARBA" id="ARBA00022737"/>
    </source>
</evidence>
<keyword evidence="6" id="KW-0325">Glycoprotein</keyword>
<dbReference type="InterPro" id="IPR015943">
    <property type="entry name" value="WD40/YVTN_repeat-like_dom_sf"/>
</dbReference>
<dbReference type="InterPro" id="IPR031778">
    <property type="entry name" value="Sortilin_N"/>
</dbReference>
<dbReference type="GO" id="GO:0006623">
    <property type="term" value="P:protein targeting to vacuole"/>
    <property type="evidence" value="ECO:0007669"/>
    <property type="project" value="TreeGrafter"/>
</dbReference>
<gene>
    <name evidence="11" type="ORF">NADFUDRAFT_84442</name>
</gene>
<evidence type="ECO:0000256" key="8">
    <source>
        <dbReference type="SAM" id="Phobius"/>
    </source>
</evidence>
<dbReference type="PANTHER" id="PTHR12106">
    <property type="entry name" value="SORTILIN RELATED"/>
    <property type="match status" value="1"/>
</dbReference>
<dbReference type="FunFam" id="3.30.60.270:FF:000005">
    <property type="entry name" value="Sortilin"/>
    <property type="match status" value="1"/>
</dbReference>
<keyword evidence="9" id="KW-0732">Signal</keyword>
<dbReference type="Gene3D" id="2.120.10.10">
    <property type="match status" value="1"/>
</dbReference>
<evidence type="ECO:0000256" key="6">
    <source>
        <dbReference type="ARBA" id="ARBA00023180"/>
    </source>
</evidence>
<dbReference type="InterPro" id="IPR006581">
    <property type="entry name" value="VPS10"/>
</dbReference>
<evidence type="ECO:0000256" key="9">
    <source>
        <dbReference type="SAM" id="SignalP"/>
    </source>
</evidence>
<dbReference type="EMBL" id="KV454415">
    <property type="protein sequence ID" value="ODQ63277.1"/>
    <property type="molecule type" value="Genomic_DNA"/>
</dbReference>
<feature type="compositionally biased region" description="Acidic residues" evidence="7">
    <location>
        <begin position="1475"/>
        <end position="1492"/>
    </location>
</feature>
<evidence type="ECO:0000256" key="4">
    <source>
        <dbReference type="ARBA" id="ARBA00022989"/>
    </source>
</evidence>
<keyword evidence="4 8" id="KW-1133">Transmembrane helix</keyword>
<evidence type="ECO:0000313" key="11">
    <source>
        <dbReference type="EMBL" id="ODQ63277.1"/>
    </source>
</evidence>
<feature type="domain" description="VPS10" evidence="10">
    <location>
        <begin position="716"/>
        <end position="1347"/>
    </location>
</feature>
<feature type="transmembrane region" description="Helical" evidence="8">
    <location>
        <begin position="1359"/>
        <end position="1380"/>
    </location>
</feature>
<proteinExistence type="predicted"/>
<evidence type="ECO:0000313" key="12">
    <source>
        <dbReference type="Proteomes" id="UP000095009"/>
    </source>
</evidence>
<dbReference type="GO" id="GO:0016020">
    <property type="term" value="C:membrane"/>
    <property type="evidence" value="ECO:0007669"/>
    <property type="project" value="UniProtKB-SubCell"/>
</dbReference>
<dbReference type="Gene3D" id="2.130.10.10">
    <property type="entry name" value="YVTN repeat-like/Quinoprotein amine dehydrogenase"/>
    <property type="match status" value="2"/>
</dbReference>
<feature type="region of interest" description="Disordered" evidence="7">
    <location>
        <begin position="1473"/>
        <end position="1513"/>
    </location>
</feature>
<feature type="domain" description="VPS10" evidence="10">
    <location>
        <begin position="50"/>
        <end position="673"/>
    </location>
</feature>
<dbReference type="GO" id="GO:0005794">
    <property type="term" value="C:Golgi apparatus"/>
    <property type="evidence" value="ECO:0007669"/>
    <property type="project" value="TreeGrafter"/>
</dbReference>
<evidence type="ECO:0000256" key="7">
    <source>
        <dbReference type="SAM" id="MobiDB-lite"/>
    </source>
</evidence>
<evidence type="ECO:0000256" key="2">
    <source>
        <dbReference type="ARBA" id="ARBA00022692"/>
    </source>
</evidence>
<name>A0A1E3PEG5_9ASCO</name>
<sequence>MLGNKFSFHYGLLIGLLWIGTTCLAFQPVISKNTFDKEYQSLVYFEDSSSVMIHEYPENYVHISKDDGATWKRINSVGNNAARVIKHPFNNLYAYIIGKDTTHWFTKDAGETWAEFKTEVKVRASEKRVIEFHSSNPNYMLLICGCKENEKNCAQKYYYTNDGFESNPSELTSAISCLFSHNNLDMIATKNETIICVSSPDNNIATSDRQVIISDDWFKSGDIVLGTDGVILDNILGIAVAGSFLIAAKIEDPKTGDIGLYVSKDAITWNLAEFPDGDDKLVENAFTLLESSFNSVHVDILPNSTKDLNMGLLYLSNSDGTRFTKSINYTNRASSGYVDIEKVVNIDGIIFVNTVSNAKDLITGRAVEKEIRTKISIDDGRTWRYISVEGTDCKGDESCGLNLHSVNEKKQSGRVFSTNAPGIILAVASPGNKLEKYDNSDLYISEDAGLTWRLSRKGPHVYEVGDQGNLIIAMPNNLPTSNMFYSLDRGRSWEIVDLKYKTSPVDLTTTPDSTSLKFLLLDRSPEEKVGTISINFEGVYNKVCNADIDFEKWYARYDGNGSPGCLMGHKQYFWRKKLDAKCVVGNLYNEPIAIEENCSCTDQDYECDFNFTFDPISKKCLMTGNVKGNINECSSSSPTFSFPSGYRLIPGNTCTKENSPSKEEPLKISCSEKDYGEKNKLVPEVATSIERYPNELNGRIIDYFYLEKSDTSSTEETIIMRTLDNEVFISHNQGKDWKRVIEDYEILSIVVNPYFPDQVYFVTTGNEVIFSADRVRSYVKFIVPVPINSMGINALSFHMTKPNWLIWTGEIGCNNPFSPECKSIAFYSTNQGKTWAELQSDILQCTWIGGLKFKTDDSLIYCQKKNDQGIYDLISSTNYFKKSEKLLEDVLGFANSHEFVFAARKDPDDRKSLKAFVSVDGKKFVQADFPVDVSVDHQQAYTLLDSSTHSIFLHITSNNRPGTEFGTILKSNSNGTSYVTSVDNVNRNEQGYVDFEKIQGLEGIAIINTVENPESSRKGSKKVLKTKITYNDGGEWSYLVPPQFDSEGKKYECSGDLKGCSLNIHGYTERADYRDTFSSQSAIGMMIGVGNVGESLTSIHDGNTFLTRDGGITWKEIRKGYYMWEYGDQGSILVIVNGKDNTNTLYYSLDEGDSWAEYKFSEELIKVEDLATVPSDSSRKFIIFGRPPLNKGEKSVIIQIDFSKLTERQCYLNPNDEDNDDFELWSPRHPFQEGNCLFGHEITYHRKIPGRDCYIGNLDLTPHATVSNCACTRQDYECDFNYFRADDGSCQLVNGLSPPDNSLICSEMPGTIEYWVPTGYRRVPLSTCEGGNELDKIESHPCPGKEKEYEDRNGGLHGFMFLVVVLLPIMMFALVIYLVWQHFNSQRYTIRLGDEELEEESLIIKYGVNVVAGVVAAVSIIPTLTKSVIQLIKSRIYGSYNNRFTTRGSFSRNSYGYSDLDVEDRLHSEQGVGLLDDEEEDNFDIDEEDDSGNDAIDNVIVGNEDRNSQSDSE</sequence>
<dbReference type="SUPFAM" id="SSF110296">
    <property type="entry name" value="Oligoxyloglucan reducing end-specific cellobiohydrolase"/>
    <property type="match status" value="2"/>
</dbReference>
<feature type="chain" id="PRO_5009133814" evidence="9">
    <location>
        <begin position="26"/>
        <end position="1513"/>
    </location>
</feature>
<dbReference type="Gene3D" id="3.30.60.270">
    <property type="match status" value="2"/>
</dbReference>
<keyword evidence="2 8" id="KW-0812">Transmembrane</keyword>
<dbReference type="SMART" id="SM00602">
    <property type="entry name" value="VPS10"/>
    <property type="match status" value="2"/>
</dbReference>
<keyword evidence="5 8" id="KW-0472">Membrane</keyword>
<dbReference type="STRING" id="857566.A0A1E3PEG5"/>
<dbReference type="InterPro" id="IPR031777">
    <property type="entry name" value="Sortilin_C"/>
</dbReference>
<dbReference type="Pfam" id="PF15901">
    <property type="entry name" value="Sortilin_C"/>
    <property type="match status" value="2"/>
</dbReference>
<keyword evidence="12" id="KW-1185">Reference proteome</keyword>
<dbReference type="Proteomes" id="UP000095009">
    <property type="component" value="Unassembled WGS sequence"/>
</dbReference>
<accession>A0A1E3PEG5</accession>
<dbReference type="GO" id="GO:0006895">
    <property type="term" value="P:Golgi to endosome transport"/>
    <property type="evidence" value="ECO:0007669"/>
    <property type="project" value="TreeGrafter"/>
</dbReference>
<evidence type="ECO:0000256" key="5">
    <source>
        <dbReference type="ARBA" id="ARBA00023136"/>
    </source>
</evidence>